<comment type="cofactor">
    <cofactor evidence="1">
        <name>Mg(2+)</name>
        <dbReference type="ChEBI" id="CHEBI:18420"/>
    </cofactor>
</comment>
<evidence type="ECO:0000256" key="1">
    <source>
        <dbReference type="ARBA" id="ARBA00001946"/>
    </source>
</evidence>
<organism evidence="9 10">
    <name type="scientific">Mycena alexandri</name>
    <dbReference type="NCBI Taxonomy" id="1745969"/>
    <lineage>
        <taxon>Eukaryota</taxon>
        <taxon>Fungi</taxon>
        <taxon>Dikarya</taxon>
        <taxon>Basidiomycota</taxon>
        <taxon>Agaricomycotina</taxon>
        <taxon>Agaricomycetes</taxon>
        <taxon>Agaricomycetidae</taxon>
        <taxon>Agaricales</taxon>
        <taxon>Marasmiineae</taxon>
        <taxon>Mycenaceae</taxon>
        <taxon>Mycena</taxon>
    </lineage>
</organism>
<dbReference type="GO" id="GO:0006744">
    <property type="term" value="P:ubiquinone biosynthetic process"/>
    <property type="evidence" value="ECO:0007669"/>
    <property type="project" value="TreeGrafter"/>
</dbReference>
<keyword evidence="10" id="KW-1185">Reference proteome</keyword>
<dbReference type="Gene3D" id="1.10.357.140">
    <property type="entry name" value="UbiA prenyltransferase"/>
    <property type="match status" value="1"/>
</dbReference>
<dbReference type="Pfam" id="PF01040">
    <property type="entry name" value="UbiA"/>
    <property type="match status" value="1"/>
</dbReference>
<evidence type="ECO:0000256" key="7">
    <source>
        <dbReference type="ARBA" id="ARBA00023136"/>
    </source>
</evidence>
<sequence length="326" mass="36012">MALNTHKLEKILQSLRILFAFPTTTELRACYELCRLGNNIGFWVVWLPTAWSIAMAYKAQPELSVTAALLRAALYVPLSFGVKSLIMTIDDLLDYDIDAVVERTKERAIPRGAISLNRAWLFFALQVVVGVYLAFKILNPTSLYTAMTVWPLYIIYPTCKRWTNIAPIPLGLMFSVGIFMGWSDVSVDGAVPWNILAPVYLAACFWTWSYETVYQHQDKADDIKIGVNSAALLCGQHTIRICTATAVGFMCAFAYGGILNGQGILFYVGVAAAGFVLIRGLLRTDVDCPAECKEFFLTTPLIGQLILVGCVADAAVHRYLDAQAQA</sequence>
<feature type="transmembrane region" description="Helical" evidence="8">
    <location>
        <begin position="166"/>
        <end position="185"/>
    </location>
</feature>
<feature type="transmembrane region" description="Helical" evidence="8">
    <location>
        <begin position="264"/>
        <end position="282"/>
    </location>
</feature>
<dbReference type="FunFam" id="1.20.120.1780:FF:000001">
    <property type="entry name" value="4-hydroxybenzoate octaprenyltransferase"/>
    <property type="match status" value="1"/>
</dbReference>
<name>A0AAD6SPP6_9AGAR</name>
<gene>
    <name evidence="9" type="ORF">C8F04DRAFT_960013</name>
</gene>
<dbReference type="GO" id="GO:0016765">
    <property type="term" value="F:transferase activity, transferring alkyl or aryl (other than methyl) groups"/>
    <property type="evidence" value="ECO:0007669"/>
    <property type="project" value="InterPro"/>
</dbReference>
<dbReference type="EMBL" id="JARJCM010000080">
    <property type="protein sequence ID" value="KAJ7031633.1"/>
    <property type="molecule type" value="Genomic_DNA"/>
</dbReference>
<dbReference type="InterPro" id="IPR044878">
    <property type="entry name" value="UbiA_sf"/>
</dbReference>
<dbReference type="AlphaFoldDB" id="A0AAD6SPP6"/>
<dbReference type="Gene3D" id="1.20.120.1780">
    <property type="entry name" value="UbiA prenyltransferase"/>
    <property type="match status" value="1"/>
</dbReference>
<comment type="caution">
    <text evidence="9">The sequence shown here is derived from an EMBL/GenBank/DDBJ whole genome shotgun (WGS) entry which is preliminary data.</text>
</comment>
<evidence type="ECO:0000256" key="8">
    <source>
        <dbReference type="SAM" id="Phobius"/>
    </source>
</evidence>
<dbReference type="PANTHER" id="PTHR11048:SF28">
    <property type="entry name" value="4-HYDROXYBENZOATE POLYPRENYLTRANSFERASE, MITOCHONDRIAL"/>
    <property type="match status" value="1"/>
</dbReference>
<feature type="transmembrane region" description="Helical" evidence="8">
    <location>
        <begin position="119"/>
        <end position="135"/>
    </location>
</feature>
<dbReference type="GO" id="GO:0005886">
    <property type="term" value="C:plasma membrane"/>
    <property type="evidence" value="ECO:0007669"/>
    <property type="project" value="TreeGrafter"/>
</dbReference>
<feature type="transmembrane region" description="Helical" evidence="8">
    <location>
        <begin position="238"/>
        <end position="258"/>
    </location>
</feature>
<feature type="transmembrane region" description="Helical" evidence="8">
    <location>
        <begin position="191"/>
        <end position="210"/>
    </location>
</feature>
<evidence type="ECO:0000256" key="6">
    <source>
        <dbReference type="ARBA" id="ARBA00022989"/>
    </source>
</evidence>
<keyword evidence="7 8" id="KW-0472">Membrane</keyword>
<evidence type="ECO:0000256" key="4">
    <source>
        <dbReference type="ARBA" id="ARBA00022679"/>
    </source>
</evidence>
<evidence type="ECO:0000256" key="5">
    <source>
        <dbReference type="ARBA" id="ARBA00022692"/>
    </source>
</evidence>
<evidence type="ECO:0000256" key="2">
    <source>
        <dbReference type="ARBA" id="ARBA00004141"/>
    </source>
</evidence>
<keyword evidence="5 8" id="KW-0812">Transmembrane</keyword>
<proteinExistence type="inferred from homology"/>
<dbReference type="CDD" id="cd13959">
    <property type="entry name" value="PT_UbiA_COQ2"/>
    <property type="match status" value="1"/>
</dbReference>
<comment type="subcellular location">
    <subcellularLocation>
        <location evidence="2">Membrane</location>
        <topology evidence="2">Multi-pass membrane protein</topology>
    </subcellularLocation>
</comment>
<dbReference type="InterPro" id="IPR039653">
    <property type="entry name" value="Prenyltransferase"/>
</dbReference>
<reference evidence="9" key="1">
    <citation type="submission" date="2023-03" db="EMBL/GenBank/DDBJ databases">
        <title>Massive genome expansion in bonnet fungi (Mycena s.s.) driven by repeated elements and novel gene families across ecological guilds.</title>
        <authorList>
            <consortium name="Lawrence Berkeley National Laboratory"/>
            <person name="Harder C.B."/>
            <person name="Miyauchi S."/>
            <person name="Viragh M."/>
            <person name="Kuo A."/>
            <person name="Thoen E."/>
            <person name="Andreopoulos B."/>
            <person name="Lu D."/>
            <person name="Skrede I."/>
            <person name="Drula E."/>
            <person name="Henrissat B."/>
            <person name="Morin E."/>
            <person name="Kohler A."/>
            <person name="Barry K."/>
            <person name="LaButti K."/>
            <person name="Morin E."/>
            <person name="Salamov A."/>
            <person name="Lipzen A."/>
            <person name="Mereny Z."/>
            <person name="Hegedus B."/>
            <person name="Baldrian P."/>
            <person name="Stursova M."/>
            <person name="Weitz H."/>
            <person name="Taylor A."/>
            <person name="Grigoriev I.V."/>
            <person name="Nagy L.G."/>
            <person name="Martin F."/>
            <person name="Kauserud H."/>
        </authorList>
    </citation>
    <scope>NUCLEOTIDE SEQUENCE</scope>
    <source>
        <strain evidence="9">CBHHK200</strain>
    </source>
</reference>
<keyword evidence="6 8" id="KW-1133">Transmembrane helix</keyword>
<evidence type="ECO:0000313" key="10">
    <source>
        <dbReference type="Proteomes" id="UP001218188"/>
    </source>
</evidence>
<evidence type="ECO:0000256" key="3">
    <source>
        <dbReference type="ARBA" id="ARBA00005985"/>
    </source>
</evidence>
<comment type="similarity">
    <text evidence="3">Belongs to the UbiA prenyltransferase family.</text>
</comment>
<dbReference type="PANTHER" id="PTHR11048">
    <property type="entry name" value="PRENYLTRANSFERASES"/>
    <property type="match status" value="1"/>
</dbReference>
<feature type="transmembrane region" description="Helical" evidence="8">
    <location>
        <begin position="294"/>
        <end position="316"/>
    </location>
</feature>
<dbReference type="InterPro" id="IPR000537">
    <property type="entry name" value="UbiA_prenyltransferase"/>
</dbReference>
<accession>A0AAD6SPP6</accession>
<keyword evidence="4" id="KW-0808">Transferase</keyword>
<protein>
    <submittedName>
        <fullName evidence="9">UbiA prenyltransferase</fullName>
    </submittedName>
</protein>
<evidence type="ECO:0000313" key="9">
    <source>
        <dbReference type="EMBL" id="KAJ7031633.1"/>
    </source>
</evidence>
<dbReference type="Proteomes" id="UP001218188">
    <property type="component" value="Unassembled WGS sequence"/>
</dbReference>